<dbReference type="CDD" id="cd04723">
    <property type="entry name" value="HisA_HisF"/>
    <property type="match status" value="1"/>
</dbReference>
<keyword evidence="6" id="KW-0413">Isomerase</keyword>
<dbReference type="InterPro" id="IPR006062">
    <property type="entry name" value="His_biosynth"/>
</dbReference>
<dbReference type="PANTHER" id="PTHR43090:SF2">
    <property type="entry name" value="1-(5-PHOSPHORIBOSYL)-5-[(5-PHOSPHORIBOSYLAMINO)METHYLIDENEAMINO] IMIDAZOLE-4-CARBOXAMIDE ISOMERASE"/>
    <property type="match status" value="1"/>
</dbReference>
<dbReference type="NCBIfam" id="TIGR02129">
    <property type="entry name" value="hisA_euk"/>
    <property type="match status" value="1"/>
</dbReference>
<evidence type="ECO:0000256" key="3">
    <source>
        <dbReference type="ARBA" id="ARBA00012550"/>
    </source>
</evidence>
<sequence length="256" mass="27270">MKFRPCIDLHHGKVKQIVGGTLRDDEGSAPAENFVSDLSAQHYAEMYRRDGLTGGHVIKLGPGNEEAARAALAAYPGGLQVGGGVTAATAAEWLERGASHVIVTSWLFDGPALSRSRLDELVAVAGRERVVLDLSCRKRDGDYFVVTDRWQTFTDLKVDRATLEDLGSYCAEFLVHGVDVEGTRVGIDDALVTLLGDCSPVPVTYAGGAAALADLDRVKALGRGRVDLTIGSALDVFGGDIPYADVLAWQAREDAS</sequence>
<dbReference type="EC" id="5.3.1.16" evidence="3"/>
<evidence type="ECO:0000313" key="9">
    <source>
        <dbReference type="Proteomes" id="UP000789595"/>
    </source>
</evidence>
<evidence type="ECO:0000256" key="5">
    <source>
        <dbReference type="ARBA" id="ARBA00023102"/>
    </source>
</evidence>
<dbReference type="InterPro" id="IPR013785">
    <property type="entry name" value="Aldolase_TIM"/>
</dbReference>
<protein>
    <recommendedName>
        <fullName evidence="3">1-(5-phosphoribosyl)-5-[(5-phosphoribosylamino)methylideneamino]imidazole-4-carboxamideisomerase</fullName>
        <ecNumber evidence="3">5.3.1.16</ecNumber>
    </recommendedName>
</protein>
<name>A0A8J2X028_9STRA</name>
<dbReference type="GO" id="GO:0000105">
    <property type="term" value="P:L-histidine biosynthetic process"/>
    <property type="evidence" value="ECO:0007669"/>
    <property type="project" value="UniProtKB-UniPathway"/>
</dbReference>
<evidence type="ECO:0000256" key="6">
    <source>
        <dbReference type="ARBA" id="ARBA00023235"/>
    </source>
</evidence>
<evidence type="ECO:0000256" key="2">
    <source>
        <dbReference type="ARBA" id="ARBA00009667"/>
    </source>
</evidence>
<evidence type="ECO:0000256" key="4">
    <source>
        <dbReference type="ARBA" id="ARBA00022605"/>
    </source>
</evidence>
<dbReference type="AlphaFoldDB" id="A0A8J2X028"/>
<dbReference type="GO" id="GO:0003949">
    <property type="term" value="F:1-(5-phosphoribosyl)-5-[(5-phosphoribosylamino)methylideneamino]imidazole-4-carboxamide isomerase activity"/>
    <property type="evidence" value="ECO:0007669"/>
    <property type="project" value="UniProtKB-EC"/>
</dbReference>
<comment type="pathway">
    <text evidence="1">Amino-acid biosynthesis; L-histidine biosynthesis; L-histidine from 5-phospho-alpha-D-ribose 1-diphosphate: step 4/9.</text>
</comment>
<dbReference type="Gene3D" id="3.20.20.70">
    <property type="entry name" value="Aldolase class I"/>
    <property type="match status" value="1"/>
</dbReference>
<dbReference type="GO" id="GO:0005737">
    <property type="term" value="C:cytoplasm"/>
    <property type="evidence" value="ECO:0007669"/>
    <property type="project" value="TreeGrafter"/>
</dbReference>
<dbReference type="Proteomes" id="UP000789595">
    <property type="component" value="Unassembled WGS sequence"/>
</dbReference>
<dbReference type="InterPro" id="IPR011060">
    <property type="entry name" value="RibuloseP-bd_barrel"/>
</dbReference>
<proteinExistence type="inferred from homology"/>
<dbReference type="UniPathway" id="UPA00031">
    <property type="reaction ID" value="UER00009"/>
</dbReference>
<keyword evidence="5 7" id="KW-0368">Histidine biosynthesis</keyword>
<dbReference type="OrthoDB" id="446074at2759"/>
<evidence type="ECO:0000256" key="7">
    <source>
        <dbReference type="RuleBase" id="RU003657"/>
    </source>
</evidence>
<dbReference type="InterPro" id="IPR044524">
    <property type="entry name" value="Isoase_HisA-like"/>
</dbReference>
<dbReference type="FunFam" id="3.20.20.70:FF:000110">
    <property type="entry name" value="1-(5-phosphoribosyl)-5-[(5-phosphoribosylamino)methylideneamino] imidazole-4-carboxamide isomerase, chloroplastic"/>
    <property type="match status" value="1"/>
</dbReference>
<evidence type="ECO:0000256" key="1">
    <source>
        <dbReference type="ARBA" id="ARBA00005133"/>
    </source>
</evidence>
<evidence type="ECO:0000313" key="8">
    <source>
        <dbReference type="EMBL" id="CAH0374544.1"/>
    </source>
</evidence>
<keyword evidence="9" id="KW-1185">Reference proteome</keyword>
<keyword evidence="4 7" id="KW-0028">Amino-acid biosynthesis</keyword>
<dbReference type="GO" id="GO:0000162">
    <property type="term" value="P:L-tryptophan biosynthetic process"/>
    <property type="evidence" value="ECO:0007669"/>
    <property type="project" value="TreeGrafter"/>
</dbReference>
<comment type="similarity">
    <text evidence="2 7">Belongs to the HisA/HisF family.</text>
</comment>
<reference evidence="8" key="1">
    <citation type="submission" date="2021-11" db="EMBL/GenBank/DDBJ databases">
        <authorList>
            <consortium name="Genoscope - CEA"/>
            <person name="William W."/>
        </authorList>
    </citation>
    <scope>NUCLEOTIDE SEQUENCE</scope>
</reference>
<comment type="caution">
    <text evidence="8">The sequence shown here is derived from an EMBL/GenBank/DDBJ whole genome shotgun (WGS) entry which is preliminary data.</text>
</comment>
<dbReference type="PANTHER" id="PTHR43090">
    <property type="entry name" value="1-(5-PHOSPHORIBOSYL)-5-[(5-PHOSPHORIBOSYLAMINO)METHYLIDENEAMINO] IMIDAZOLE-4-CARBOXAMIDE ISOMERASE"/>
    <property type="match status" value="1"/>
</dbReference>
<dbReference type="InterPro" id="IPR011858">
    <property type="entry name" value="His6/HISN3"/>
</dbReference>
<organism evidence="8 9">
    <name type="scientific">Pelagomonas calceolata</name>
    <dbReference type="NCBI Taxonomy" id="35677"/>
    <lineage>
        <taxon>Eukaryota</taxon>
        <taxon>Sar</taxon>
        <taxon>Stramenopiles</taxon>
        <taxon>Ochrophyta</taxon>
        <taxon>Pelagophyceae</taxon>
        <taxon>Pelagomonadales</taxon>
        <taxon>Pelagomonadaceae</taxon>
        <taxon>Pelagomonas</taxon>
    </lineage>
</organism>
<gene>
    <name evidence="8" type="ORF">PECAL_4P18330</name>
</gene>
<dbReference type="EMBL" id="CAKKNE010000004">
    <property type="protein sequence ID" value="CAH0374544.1"/>
    <property type="molecule type" value="Genomic_DNA"/>
</dbReference>
<accession>A0A8J2X028</accession>
<dbReference type="SUPFAM" id="SSF51366">
    <property type="entry name" value="Ribulose-phoshate binding barrel"/>
    <property type="match status" value="1"/>
</dbReference>
<dbReference type="Pfam" id="PF00977">
    <property type="entry name" value="His_biosynth"/>
    <property type="match status" value="1"/>
</dbReference>